<organism evidence="1 2">
    <name type="scientific">Mycolicibacterium fallax</name>
    <name type="common">Mycobacterium fallax</name>
    <dbReference type="NCBI Taxonomy" id="1793"/>
    <lineage>
        <taxon>Bacteria</taxon>
        <taxon>Bacillati</taxon>
        <taxon>Actinomycetota</taxon>
        <taxon>Actinomycetes</taxon>
        <taxon>Mycobacteriales</taxon>
        <taxon>Mycobacteriaceae</taxon>
        <taxon>Mycolicibacterium</taxon>
    </lineage>
</organism>
<protein>
    <submittedName>
        <fullName evidence="1">Uncharacterized protein</fullName>
    </submittedName>
</protein>
<dbReference type="STRING" id="1793.AWC04_06245"/>
<keyword evidence="2" id="KW-1185">Reference proteome</keyword>
<dbReference type="OrthoDB" id="5244439at2"/>
<evidence type="ECO:0000313" key="1">
    <source>
        <dbReference type="EMBL" id="ORV05464.1"/>
    </source>
</evidence>
<dbReference type="RefSeq" id="WP_085094235.1">
    <property type="nucleotide sequence ID" value="NZ_AP022603.1"/>
</dbReference>
<dbReference type="Proteomes" id="UP000193484">
    <property type="component" value="Unassembled WGS sequence"/>
</dbReference>
<dbReference type="EMBL" id="LQOJ01000024">
    <property type="protein sequence ID" value="ORV05464.1"/>
    <property type="molecule type" value="Genomic_DNA"/>
</dbReference>
<sequence length="100" mass="9715">MRIDPSVPLVAAGLIGGYSAARYSGRRELGGAVLAVAGIAAGSSWLRRGPAVTGALSAAYLGAFGASHPLAKKIGAWPSVLAVTAATVGITAAATARAGQ</sequence>
<gene>
    <name evidence="1" type="ORF">AWC04_06245</name>
</gene>
<accession>A0A1X1RGG9</accession>
<comment type="caution">
    <text evidence="1">The sequence shown here is derived from an EMBL/GenBank/DDBJ whole genome shotgun (WGS) entry which is preliminary data.</text>
</comment>
<evidence type="ECO:0000313" key="2">
    <source>
        <dbReference type="Proteomes" id="UP000193484"/>
    </source>
</evidence>
<dbReference type="AlphaFoldDB" id="A0A1X1RGG9"/>
<proteinExistence type="predicted"/>
<reference evidence="1 2" key="1">
    <citation type="submission" date="2016-01" db="EMBL/GenBank/DDBJ databases">
        <title>The new phylogeny of the genus Mycobacterium.</title>
        <authorList>
            <person name="Tarcisio F."/>
            <person name="Conor M."/>
            <person name="Antonella G."/>
            <person name="Elisabetta G."/>
            <person name="Giulia F.S."/>
            <person name="Sara T."/>
            <person name="Anna F."/>
            <person name="Clotilde B."/>
            <person name="Roberto B."/>
            <person name="Veronica D.S."/>
            <person name="Fabio R."/>
            <person name="Monica P."/>
            <person name="Olivier J."/>
            <person name="Enrico T."/>
            <person name="Nicola S."/>
        </authorList>
    </citation>
    <scope>NUCLEOTIDE SEQUENCE [LARGE SCALE GENOMIC DNA]</scope>
    <source>
        <strain evidence="1 2">DSM 44179</strain>
    </source>
</reference>
<name>A0A1X1RGG9_MYCFA</name>